<dbReference type="SMART" id="SM00636">
    <property type="entry name" value="Glyco_18"/>
    <property type="match status" value="1"/>
</dbReference>
<dbReference type="InterPro" id="IPR011583">
    <property type="entry name" value="Chitinase_II/V-like_cat"/>
</dbReference>
<evidence type="ECO:0000256" key="2">
    <source>
        <dbReference type="ARBA" id="ARBA00023295"/>
    </source>
</evidence>
<dbReference type="Proteomes" id="UP000657006">
    <property type="component" value="Unassembled WGS sequence"/>
</dbReference>
<dbReference type="PANTHER" id="PTHR46066">
    <property type="entry name" value="CHITINASE DOMAIN-CONTAINING PROTEIN 1 FAMILY MEMBER"/>
    <property type="match status" value="1"/>
</dbReference>
<dbReference type="Pfam" id="PF00704">
    <property type="entry name" value="Glyco_hydro_18"/>
    <property type="match status" value="1"/>
</dbReference>
<comment type="caution">
    <text evidence="5">The sequence shown here is derived from an EMBL/GenBank/DDBJ whole genome shotgun (WGS) entry which is preliminary data.</text>
</comment>
<dbReference type="SUPFAM" id="SSF54106">
    <property type="entry name" value="LysM domain"/>
    <property type="match status" value="1"/>
</dbReference>
<dbReference type="InterPro" id="IPR017853">
    <property type="entry name" value="GH"/>
</dbReference>
<feature type="domain" description="LysM" evidence="3">
    <location>
        <begin position="4"/>
        <end position="48"/>
    </location>
</feature>
<feature type="domain" description="GH18" evidence="4">
    <location>
        <begin position="121"/>
        <end position="452"/>
    </location>
</feature>
<dbReference type="SMART" id="SM00257">
    <property type="entry name" value="LysM"/>
    <property type="match status" value="1"/>
</dbReference>
<dbReference type="PROSITE" id="PS51910">
    <property type="entry name" value="GH18_2"/>
    <property type="match status" value="1"/>
</dbReference>
<organism evidence="5 6">
    <name type="scientific">Bianquea renquensis</name>
    <dbReference type="NCBI Taxonomy" id="2763661"/>
    <lineage>
        <taxon>Bacteria</taxon>
        <taxon>Bacillati</taxon>
        <taxon>Bacillota</taxon>
        <taxon>Clostridia</taxon>
        <taxon>Eubacteriales</taxon>
        <taxon>Bianqueaceae</taxon>
        <taxon>Bianquea</taxon>
    </lineage>
</organism>
<evidence type="ECO:0000256" key="1">
    <source>
        <dbReference type="ARBA" id="ARBA00022801"/>
    </source>
</evidence>
<dbReference type="Gene3D" id="3.20.20.80">
    <property type="entry name" value="Glycosidases"/>
    <property type="match status" value="1"/>
</dbReference>
<dbReference type="InterPro" id="IPR041704">
    <property type="entry name" value="CFLE_GH18"/>
</dbReference>
<keyword evidence="6" id="KW-1185">Reference proteome</keyword>
<gene>
    <name evidence="5" type="ORF">H8730_08845</name>
</gene>
<accession>A0A926I1V0</accession>
<keyword evidence="2" id="KW-0326">Glycosidase</keyword>
<protein>
    <submittedName>
        <fullName evidence="5">LysM peptidoglycan-binding domain-containing protein</fullName>
    </submittedName>
</protein>
<dbReference type="GO" id="GO:0016798">
    <property type="term" value="F:hydrolase activity, acting on glycosyl bonds"/>
    <property type="evidence" value="ECO:0007669"/>
    <property type="project" value="UniProtKB-KW"/>
</dbReference>
<dbReference type="CDD" id="cd02874">
    <property type="entry name" value="GH18_CFLE_spore_hydrolase"/>
    <property type="match status" value="1"/>
</dbReference>
<dbReference type="Pfam" id="PF01476">
    <property type="entry name" value="LysM"/>
    <property type="match status" value="1"/>
</dbReference>
<evidence type="ECO:0000313" key="6">
    <source>
        <dbReference type="Proteomes" id="UP000657006"/>
    </source>
</evidence>
<name>A0A926I1V0_9FIRM</name>
<dbReference type="CDD" id="cd00118">
    <property type="entry name" value="LysM"/>
    <property type="match status" value="1"/>
</dbReference>
<dbReference type="GO" id="GO:0005975">
    <property type="term" value="P:carbohydrate metabolic process"/>
    <property type="evidence" value="ECO:0007669"/>
    <property type="project" value="InterPro"/>
</dbReference>
<dbReference type="PROSITE" id="PS51782">
    <property type="entry name" value="LYSM"/>
    <property type="match status" value="1"/>
</dbReference>
<dbReference type="InterPro" id="IPR036779">
    <property type="entry name" value="LysM_dom_sf"/>
</dbReference>
<dbReference type="Gene3D" id="3.10.50.10">
    <property type="match status" value="1"/>
</dbReference>
<dbReference type="PANTHER" id="PTHR46066:SF2">
    <property type="entry name" value="CHITINASE DOMAIN-CONTAINING PROTEIN 1"/>
    <property type="match status" value="1"/>
</dbReference>
<keyword evidence="1" id="KW-0378">Hydrolase</keyword>
<evidence type="ECO:0000259" key="4">
    <source>
        <dbReference type="PROSITE" id="PS51910"/>
    </source>
</evidence>
<dbReference type="InterPro" id="IPR029070">
    <property type="entry name" value="Chitinase_insertion_sf"/>
</dbReference>
<dbReference type="GO" id="GO:0008061">
    <property type="term" value="F:chitin binding"/>
    <property type="evidence" value="ECO:0007669"/>
    <property type="project" value="InterPro"/>
</dbReference>
<proteinExistence type="predicted"/>
<dbReference type="AlphaFoldDB" id="A0A926I1V0"/>
<evidence type="ECO:0000313" key="5">
    <source>
        <dbReference type="EMBL" id="MBC8543650.1"/>
    </source>
</evidence>
<reference evidence="5" key="1">
    <citation type="submission" date="2020-08" db="EMBL/GenBank/DDBJ databases">
        <title>Genome public.</title>
        <authorList>
            <person name="Liu C."/>
            <person name="Sun Q."/>
        </authorList>
    </citation>
    <scope>NUCLEOTIDE SEQUENCE</scope>
    <source>
        <strain evidence="5">NSJ-32</strain>
    </source>
</reference>
<dbReference type="SUPFAM" id="SSF51445">
    <property type="entry name" value="(Trans)glycosidases"/>
    <property type="match status" value="1"/>
</dbReference>
<dbReference type="InterPro" id="IPR018392">
    <property type="entry name" value="LysM"/>
</dbReference>
<dbReference type="RefSeq" id="WP_177717465.1">
    <property type="nucleotide sequence ID" value="NZ_JACRSQ010000011.1"/>
</dbReference>
<evidence type="ECO:0000259" key="3">
    <source>
        <dbReference type="PROSITE" id="PS51782"/>
    </source>
</evidence>
<sequence>MAQTIYVVQPGDTVYNIAQKFDVPVEGIVILNDLENPSQIQVGQQLRIPAYLQATVLYEEVPIYQQPVQESEEWGRVRAGTHLQVLGVVEEFYQVTYLNHIGWLLRDDAQLEAYDGTQPIASILGFYTLEESRELPSSYASYTENIDALSEAGLFFYRLNPESPLEISPELGLRDQDVVLLTEIGHQNNVRVMPVIHNLLYGDVTISYEVVNTMLSSEENRQSFITQIINLVDRFNFDGVNMDLEDVYESDEELLSVFYQELGEALRENGKFLSVSVPSRIRDEDYNPFSDPFNYSAIGVAVDEFVVMLYNEHGWPGSGPGPVVSAGWMRQVLTYAVERVDPAKIMAAVSVFGFDFNLVTDRPRYVSYEQAMALAQEYGATIRFDEESQTPTFRYTASNGQEHEVWFENAESLLAKIRIADEFGIKGVGIWRLGLEDPAVWDELRSQVIVRK</sequence>
<dbReference type="EMBL" id="JACRSQ010000011">
    <property type="protein sequence ID" value="MBC8543650.1"/>
    <property type="molecule type" value="Genomic_DNA"/>
</dbReference>
<dbReference type="Gene3D" id="3.10.350.10">
    <property type="entry name" value="LysM domain"/>
    <property type="match status" value="1"/>
</dbReference>
<dbReference type="InterPro" id="IPR001223">
    <property type="entry name" value="Glyco_hydro18_cat"/>
</dbReference>